<dbReference type="AlphaFoldDB" id="A0A6N8JJH2"/>
<protein>
    <submittedName>
        <fullName evidence="1">Uncharacterized protein</fullName>
    </submittedName>
</protein>
<reference evidence="1 2" key="1">
    <citation type="submission" date="2019-12" db="EMBL/GenBank/DDBJ databases">
        <title>The draft genomic sequence of strain Chitinophaga oryziterrae JCM 16595.</title>
        <authorList>
            <person name="Zhang X."/>
        </authorList>
    </citation>
    <scope>NUCLEOTIDE SEQUENCE [LARGE SCALE GENOMIC DNA]</scope>
    <source>
        <strain evidence="1 2">JCM 16595</strain>
    </source>
</reference>
<gene>
    <name evidence="1" type="ORF">GO495_28285</name>
</gene>
<organism evidence="1 2">
    <name type="scientific">Chitinophaga oryziterrae</name>
    <dbReference type="NCBI Taxonomy" id="1031224"/>
    <lineage>
        <taxon>Bacteria</taxon>
        <taxon>Pseudomonadati</taxon>
        <taxon>Bacteroidota</taxon>
        <taxon>Chitinophagia</taxon>
        <taxon>Chitinophagales</taxon>
        <taxon>Chitinophagaceae</taxon>
        <taxon>Chitinophaga</taxon>
    </lineage>
</organism>
<dbReference type="EMBL" id="WRXO01000011">
    <property type="protein sequence ID" value="MVT44526.1"/>
    <property type="molecule type" value="Genomic_DNA"/>
</dbReference>
<sequence length="259" mass="29618">MGHDTLTAVYFRHVFFAERTFDRIAVKVPSQTAMDMRRHSLLLRQQANGFLLLFDTDVCDRQELLREKLTLTFDLNMEDPLFYNYTDFSQVDIRKSFLLFGNSQPHTAGTLHHEALVSGADVYHLKPTDRFFIKPFGRIVLELTPDLETGYEIRFASRAIRWRYFLMSENLTSLSEPAIIDATGKVQFGPPVPVDLPGKTGLYMFTSDIPLELTLKNKYTFQLVDNSKVVISALPTPDISRISTAVTGNSELFSEIFLY</sequence>
<dbReference type="Proteomes" id="UP000468388">
    <property type="component" value="Unassembled WGS sequence"/>
</dbReference>
<evidence type="ECO:0000313" key="2">
    <source>
        <dbReference type="Proteomes" id="UP000468388"/>
    </source>
</evidence>
<dbReference type="RefSeq" id="WP_157303317.1">
    <property type="nucleotide sequence ID" value="NZ_BAAAZB010000036.1"/>
</dbReference>
<proteinExistence type="predicted"/>
<evidence type="ECO:0000313" key="1">
    <source>
        <dbReference type="EMBL" id="MVT44526.1"/>
    </source>
</evidence>
<keyword evidence="2" id="KW-1185">Reference proteome</keyword>
<comment type="caution">
    <text evidence="1">The sequence shown here is derived from an EMBL/GenBank/DDBJ whole genome shotgun (WGS) entry which is preliminary data.</text>
</comment>
<name>A0A6N8JJH2_9BACT</name>
<dbReference type="OrthoDB" id="654620at2"/>
<accession>A0A6N8JJH2</accession>